<reference evidence="2 3" key="1">
    <citation type="submission" date="2023-09" db="EMBL/GenBank/DDBJ databases">
        <title>Nesidiocoris tenuis whole genome shotgun sequence.</title>
        <authorList>
            <person name="Shibata T."/>
            <person name="Shimoda M."/>
            <person name="Kobayashi T."/>
            <person name="Uehara T."/>
        </authorList>
    </citation>
    <scope>NUCLEOTIDE SEQUENCE [LARGE SCALE GENOMIC DNA]</scope>
    <source>
        <strain evidence="2 3">Japan</strain>
    </source>
</reference>
<sequence>MFKSGEDRGENPTIARQERQRGRFKDCGRIITGARTEGVSLVCSLLRTTSPLIAFIFSRLLRLANLTMNPTCTSTFLEHDPGQRRSFGCKVFRFSRIVSAV</sequence>
<proteinExistence type="predicted"/>
<organism evidence="2 3">
    <name type="scientific">Nesidiocoris tenuis</name>
    <dbReference type="NCBI Taxonomy" id="355587"/>
    <lineage>
        <taxon>Eukaryota</taxon>
        <taxon>Metazoa</taxon>
        <taxon>Ecdysozoa</taxon>
        <taxon>Arthropoda</taxon>
        <taxon>Hexapoda</taxon>
        <taxon>Insecta</taxon>
        <taxon>Pterygota</taxon>
        <taxon>Neoptera</taxon>
        <taxon>Paraneoptera</taxon>
        <taxon>Hemiptera</taxon>
        <taxon>Heteroptera</taxon>
        <taxon>Panheteroptera</taxon>
        <taxon>Cimicomorpha</taxon>
        <taxon>Miridae</taxon>
        <taxon>Dicyphina</taxon>
        <taxon>Nesidiocoris</taxon>
    </lineage>
</organism>
<dbReference type="Proteomes" id="UP001307889">
    <property type="component" value="Chromosome 1"/>
</dbReference>
<keyword evidence="3" id="KW-1185">Reference proteome</keyword>
<evidence type="ECO:0000256" key="1">
    <source>
        <dbReference type="SAM" id="MobiDB-lite"/>
    </source>
</evidence>
<protein>
    <submittedName>
        <fullName evidence="2">Uncharacterized protein</fullName>
    </submittedName>
</protein>
<feature type="region of interest" description="Disordered" evidence="1">
    <location>
        <begin position="1"/>
        <end position="21"/>
    </location>
</feature>
<evidence type="ECO:0000313" key="3">
    <source>
        <dbReference type="Proteomes" id="UP001307889"/>
    </source>
</evidence>
<accession>A0ABN7A9D8</accession>
<name>A0ABN7A9D8_9HEMI</name>
<gene>
    <name evidence="2" type="ORF">NTJ_01737</name>
</gene>
<dbReference type="EMBL" id="AP028909">
    <property type="protein sequence ID" value="BES88929.1"/>
    <property type="molecule type" value="Genomic_DNA"/>
</dbReference>
<evidence type="ECO:0000313" key="2">
    <source>
        <dbReference type="EMBL" id="BES88929.1"/>
    </source>
</evidence>